<protein>
    <recommendedName>
        <fullName evidence="1">Right handed beta helix domain-containing protein</fullName>
    </recommendedName>
</protein>
<proteinExistence type="predicted"/>
<dbReference type="AlphaFoldDB" id="A0A1W1H897"/>
<reference evidence="2 3" key="1">
    <citation type="submission" date="2017-03" db="EMBL/GenBank/DDBJ databases">
        <authorList>
            <person name="Afonso C.L."/>
            <person name="Miller P.J."/>
            <person name="Scott M.A."/>
            <person name="Spackman E."/>
            <person name="Goraichik I."/>
            <person name="Dimitrov K.M."/>
            <person name="Suarez D.L."/>
            <person name="Swayne D.E."/>
        </authorList>
    </citation>
    <scope>NUCLEOTIDE SEQUENCE [LARGE SCALE GENOMIC DNA]</scope>
    <source>
        <strain evidence="2">PRJEB14757</strain>
    </source>
</reference>
<organism evidence="2 3">
    <name type="scientific">Desulfamplus magnetovallimortis</name>
    <dbReference type="NCBI Taxonomy" id="1246637"/>
    <lineage>
        <taxon>Bacteria</taxon>
        <taxon>Pseudomonadati</taxon>
        <taxon>Thermodesulfobacteriota</taxon>
        <taxon>Desulfobacteria</taxon>
        <taxon>Desulfobacterales</taxon>
        <taxon>Desulfobacteraceae</taxon>
        <taxon>Desulfamplus</taxon>
    </lineage>
</organism>
<sequence length="501" mass="56153">MKKINLGIGFGIIMISLCLFSGTGYAETYYVKNSGNDKSSGLDDKNAWRTIDKVNSFEFSAGDVVLFNRGDTFFDKLLLIKNLENFTIADYGEGEKPLFDGNKIQPILISDSKNVTVRNIDISGQEWKMDKGSNLYFKNVESLIIDGVYGNGHTIKGKGKSEGKTAITINACSGIIEIKNCELLNWGPYDLPKTDTNDFMGIALYKMESGEYSIHNNKIYNINADCIQVYLTKEKGTIYKNVLYNAGEDSIDVKGSENVEIHDNEFYRTADFLGEGGSGSGGLPTYIVVHEGGDLYSKNNTIRSNRFKDGDCIAIKLGKAEDTIVHDNSFSNVKSALYIQNLVKNTLFHHNIIENPQSRLVLRDIDAGSIYENNSHTGTQIYNNTIYNGEGNCKHLISLECSKGTVIYNNIVYQNNASEDALGLYHNSCGDEPVISNNYWYNPNKINRNHYSKKIYTANMQKEWNEKHSGDKFDDPLMNDPGDGDYSLYEKSLKWGAVYEK</sequence>
<keyword evidence="3" id="KW-1185">Reference proteome</keyword>
<gene>
    <name evidence="2" type="ORF">MTBBW1_1470004</name>
</gene>
<accession>A0A1W1H897</accession>
<evidence type="ECO:0000313" key="3">
    <source>
        <dbReference type="Proteomes" id="UP000191931"/>
    </source>
</evidence>
<dbReference type="STRING" id="1246637.MTBBW1_1470004"/>
<dbReference type="OrthoDB" id="3333873at2"/>
<dbReference type="RefSeq" id="WP_080805112.1">
    <property type="nucleotide sequence ID" value="NZ_LT828549.1"/>
</dbReference>
<dbReference type="InterPro" id="IPR039448">
    <property type="entry name" value="Beta_helix"/>
</dbReference>
<dbReference type="EMBL" id="FWEV01000054">
    <property type="protein sequence ID" value="SLM28691.1"/>
    <property type="molecule type" value="Genomic_DNA"/>
</dbReference>
<name>A0A1W1H897_9BACT</name>
<dbReference type="InterPro" id="IPR012334">
    <property type="entry name" value="Pectin_lyas_fold"/>
</dbReference>
<dbReference type="Pfam" id="PF13229">
    <property type="entry name" value="Beta_helix"/>
    <property type="match status" value="1"/>
</dbReference>
<dbReference type="InterPro" id="IPR011050">
    <property type="entry name" value="Pectin_lyase_fold/virulence"/>
</dbReference>
<evidence type="ECO:0000259" key="1">
    <source>
        <dbReference type="Pfam" id="PF13229"/>
    </source>
</evidence>
<evidence type="ECO:0000313" key="2">
    <source>
        <dbReference type="EMBL" id="SLM28691.1"/>
    </source>
</evidence>
<dbReference type="Gene3D" id="2.160.20.10">
    <property type="entry name" value="Single-stranded right-handed beta-helix, Pectin lyase-like"/>
    <property type="match status" value="2"/>
</dbReference>
<dbReference type="SUPFAM" id="SSF51126">
    <property type="entry name" value="Pectin lyase-like"/>
    <property type="match status" value="2"/>
</dbReference>
<feature type="domain" description="Right handed beta helix" evidence="1">
    <location>
        <begin position="209"/>
        <end position="386"/>
    </location>
</feature>
<dbReference type="InterPro" id="IPR006626">
    <property type="entry name" value="PbH1"/>
</dbReference>
<dbReference type="SMART" id="SM00710">
    <property type="entry name" value="PbH1"/>
    <property type="match status" value="7"/>
</dbReference>
<dbReference type="Proteomes" id="UP000191931">
    <property type="component" value="Unassembled WGS sequence"/>
</dbReference>